<dbReference type="KEGG" id="dpx:DAPPUDRAFT_101295"/>
<name>E9GCY2_DAPPU</name>
<dbReference type="Proteomes" id="UP000000305">
    <property type="component" value="Unassembled WGS sequence"/>
</dbReference>
<evidence type="ECO:0000256" key="1">
    <source>
        <dbReference type="SAM" id="MobiDB-lite"/>
    </source>
</evidence>
<keyword evidence="3" id="KW-1185">Reference proteome</keyword>
<gene>
    <name evidence="2" type="ORF">DAPPUDRAFT_101295</name>
</gene>
<organism evidence="2 3">
    <name type="scientific">Daphnia pulex</name>
    <name type="common">Water flea</name>
    <dbReference type="NCBI Taxonomy" id="6669"/>
    <lineage>
        <taxon>Eukaryota</taxon>
        <taxon>Metazoa</taxon>
        <taxon>Ecdysozoa</taxon>
        <taxon>Arthropoda</taxon>
        <taxon>Crustacea</taxon>
        <taxon>Branchiopoda</taxon>
        <taxon>Diplostraca</taxon>
        <taxon>Cladocera</taxon>
        <taxon>Anomopoda</taxon>
        <taxon>Daphniidae</taxon>
        <taxon>Daphnia</taxon>
    </lineage>
</organism>
<feature type="region of interest" description="Disordered" evidence="1">
    <location>
        <begin position="300"/>
        <end position="335"/>
    </location>
</feature>
<accession>E9GCY2</accession>
<proteinExistence type="predicted"/>
<reference evidence="2 3" key="1">
    <citation type="journal article" date="2011" name="Science">
        <title>The ecoresponsive genome of Daphnia pulex.</title>
        <authorList>
            <person name="Colbourne J.K."/>
            <person name="Pfrender M.E."/>
            <person name="Gilbert D."/>
            <person name="Thomas W.K."/>
            <person name="Tucker A."/>
            <person name="Oakley T.H."/>
            <person name="Tokishita S."/>
            <person name="Aerts A."/>
            <person name="Arnold G.J."/>
            <person name="Basu M.K."/>
            <person name="Bauer D.J."/>
            <person name="Caceres C.E."/>
            <person name="Carmel L."/>
            <person name="Casola C."/>
            <person name="Choi J.H."/>
            <person name="Detter J.C."/>
            <person name="Dong Q."/>
            <person name="Dusheyko S."/>
            <person name="Eads B.D."/>
            <person name="Frohlich T."/>
            <person name="Geiler-Samerotte K.A."/>
            <person name="Gerlach D."/>
            <person name="Hatcher P."/>
            <person name="Jogdeo S."/>
            <person name="Krijgsveld J."/>
            <person name="Kriventseva E.V."/>
            <person name="Kultz D."/>
            <person name="Laforsch C."/>
            <person name="Lindquist E."/>
            <person name="Lopez J."/>
            <person name="Manak J.R."/>
            <person name="Muller J."/>
            <person name="Pangilinan J."/>
            <person name="Patwardhan R.P."/>
            <person name="Pitluck S."/>
            <person name="Pritham E.J."/>
            <person name="Rechtsteiner A."/>
            <person name="Rho M."/>
            <person name="Rogozin I.B."/>
            <person name="Sakarya O."/>
            <person name="Salamov A."/>
            <person name="Schaack S."/>
            <person name="Shapiro H."/>
            <person name="Shiga Y."/>
            <person name="Skalitzky C."/>
            <person name="Smith Z."/>
            <person name="Souvorov A."/>
            <person name="Sung W."/>
            <person name="Tang Z."/>
            <person name="Tsuchiya D."/>
            <person name="Tu H."/>
            <person name="Vos H."/>
            <person name="Wang M."/>
            <person name="Wolf Y.I."/>
            <person name="Yamagata H."/>
            <person name="Yamada T."/>
            <person name="Ye Y."/>
            <person name="Shaw J.R."/>
            <person name="Andrews J."/>
            <person name="Crease T.J."/>
            <person name="Tang H."/>
            <person name="Lucas S.M."/>
            <person name="Robertson H.M."/>
            <person name="Bork P."/>
            <person name="Koonin E.V."/>
            <person name="Zdobnov E.M."/>
            <person name="Grigoriev I.V."/>
            <person name="Lynch M."/>
            <person name="Boore J.L."/>
        </authorList>
    </citation>
    <scope>NUCLEOTIDE SEQUENCE [LARGE SCALE GENOMIC DNA]</scope>
</reference>
<dbReference type="EMBL" id="GL732539">
    <property type="protein sequence ID" value="EFX82634.1"/>
    <property type="molecule type" value="Genomic_DNA"/>
</dbReference>
<sequence>MISDCSPIQDETTGSMPMENQYVVNQHQRYVEPRVKDYGPHRKFLKSIQQQKFLFGSSTSQQPFTKTATFFITSTCTALTVSSCIPRLNLLPAAPAAVPNCRRKREFNPGHLGENDNGQFSITPSQVRMVYPTALPDANTKDNTRRIDIVSSKEENIMDSTYQSGKGIANKEPIMNHGRFLPCELELSATQLHHLSGSWKISDSKWFLVVIPLFMVMRKLRNRAVYRRHKRYHRLLVKALYIEQLAPRYLSWILLERFRGRDDKLLMLFIIFIDCPFLPAASNRDCRQLERRDAFDDRRECQSGRVGGGGRAGAEEKAGRSDGGSPGRHGDRSAGCGAEICQESCAGRCGCKRSEKRVVVVAGIEATQEESP</sequence>
<evidence type="ECO:0000313" key="3">
    <source>
        <dbReference type="Proteomes" id="UP000000305"/>
    </source>
</evidence>
<protein>
    <submittedName>
        <fullName evidence="2">Uncharacterized protein</fullName>
    </submittedName>
</protein>
<feature type="region of interest" description="Disordered" evidence="1">
    <location>
        <begin position="1"/>
        <end position="20"/>
    </location>
</feature>
<dbReference type="AlphaFoldDB" id="E9GCY2"/>
<dbReference type="HOGENOM" id="CLU_744453_0_0_1"/>
<dbReference type="InParanoid" id="E9GCY2"/>
<evidence type="ECO:0000313" key="2">
    <source>
        <dbReference type="EMBL" id="EFX82634.1"/>
    </source>
</evidence>
<dbReference type="OrthoDB" id="6360243at2759"/>